<sequence length="87" mass="9868">MHVHPVGKGECLPLDLRVTCRWTAFLRILAPPSSPSADALEGSSIEENNSFRKICKIMPCWIACVTDSFVGRVYRRRPRPATRQQQD</sequence>
<evidence type="ECO:0000313" key="1">
    <source>
        <dbReference type="EMBL" id="KAG2609134.1"/>
    </source>
</evidence>
<organism evidence="1 2">
    <name type="scientific">Panicum virgatum</name>
    <name type="common">Blackwell switchgrass</name>
    <dbReference type="NCBI Taxonomy" id="38727"/>
    <lineage>
        <taxon>Eukaryota</taxon>
        <taxon>Viridiplantae</taxon>
        <taxon>Streptophyta</taxon>
        <taxon>Embryophyta</taxon>
        <taxon>Tracheophyta</taxon>
        <taxon>Spermatophyta</taxon>
        <taxon>Magnoliopsida</taxon>
        <taxon>Liliopsida</taxon>
        <taxon>Poales</taxon>
        <taxon>Poaceae</taxon>
        <taxon>PACMAD clade</taxon>
        <taxon>Panicoideae</taxon>
        <taxon>Panicodae</taxon>
        <taxon>Paniceae</taxon>
        <taxon>Panicinae</taxon>
        <taxon>Panicum</taxon>
        <taxon>Panicum sect. Hiantes</taxon>
    </lineage>
</organism>
<dbReference type="Proteomes" id="UP000823388">
    <property type="component" value="Chromosome 4K"/>
</dbReference>
<dbReference type="AlphaFoldDB" id="A0A8T0TJM5"/>
<proteinExistence type="predicted"/>
<protein>
    <submittedName>
        <fullName evidence="1">Uncharacterized protein</fullName>
    </submittedName>
</protein>
<comment type="caution">
    <text evidence="1">The sequence shown here is derived from an EMBL/GenBank/DDBJ whole genome shotgun (WGS) entry which is preliminary data.</text>
</comment>
<reference evidence="1" key="1">
    <citation type="submission" date="2020-05" db="EMBL/GenBank/DDBJ databases">
        <title>WGS assembly of Panicum virgatum.</title>
        <authorList>
            <person name="Lovell J.T."/>
            <person name="Jenkins J."/>
            <person name="Shu S."/>
            <person name="Juenger T.E."/>
            <person name="Schmutz J."/>
        </authorList>
    </citation>
    <scope>NUCLEOTIDE SEQUENCE</scope>
    <source>
        <strain evidence="1">AP13</strain>
    </source>
</reference>
<accession>A0A8T0TJM5</accession>
<evidence type="ECO:0000313" key="2">
    <source>
        <dbReference type="Proteomes" id="UP000823388"/>
    </source>
</evidence>
<name>A0A8T0TJM5_PANVG</name>
<gene>
    <name evidence="1" type="ORF">PVAP13_4KG099464</name>
</gene>
<keyword evidence="2" id="KW-1185">Reference proteome</keyword>
<dbReference type="EMBL" id="CM029043">
    <property type="protein sequence ID" value="KAG2609134.1"/>
    <property type="molecule type" value="Genomic_DNA"/>
</dbReference>